<feature type="region of interest" description="Disordered" evidence="1">
    <location>
        <begin position="205"/>
        <end position="246"/>
    </location>
</feature>
<evidence type="ECO:0000256" key="1">
    <source>
        <dbReference type="SAM" id="MobiDB-lite"/>
    </source>
</evidence>
<reference evidence="3" key="2">
    <citation type="submission" date="2021-12" db="EMBL/GenBank/DDBJ databases">
        <title>Resequencing data analysis of finger millet.</title>
        <authorList>
            <person name="Hatakeyama M."/>
            <person name="Aluri S."/>
            <person name="Balachadran M.T."/>
            <person name="Sivarajan S.R."/>
            <person name="Poveda L."/>
            <person name="Shimizu-Inatsugi R."/>
            <person name="Schlapbach R."/>
            <person name="Sreeman S.M."/>
            <person name="Shimizu K.K."/>
        </authorList>
    </citation>
    <scope>NUCLEOTIDE SEQUENCE</scope>
</reference>
<keyword evidence="4" id="KW-1185">Reference proteome</keyword>
<dbReference type="PANTHER" id="PTHR34591">
    <property type="entry name" value="OS03G0653100 PROTEIN-RELATED"/>
    <property type="match status" value="1"/>
</dbReference>
<dbReference type="Proteomes" id="UP001054889">
    <property type="component" value="Unassembled WGS sequence"/>
</dbReference>
<dbReference type="SMART" id="SM00256">
    <property type="entry name" value="FBOX"/>
    <property type="match status" value="1"/>
</dbReference>
<comment type="caution">
    <text evidence="3">The sequence shown here is derived from an EMBL/GenBank/DDBJ whole genome shotgun (WGS) entry which is preliminary data.</text>
</comment>
<dbReference type="SUPFAM" id="SSF81383">
    <property type="entry name" value="F-box domain"/>
    <property type="match status" value="1"/>
</dbReference>
<reference evidence="3" key="1">
    <citation type="journal article" date="2018" name="DNA Res.">
        <title>Multiple hybrid de novo genome assembly of finger millet, an orphan allotetraploid crop.</title>
        <authorList>
            <person name="Hatakeyama M."/>
            <person name="Aluri S."/>
            <person name="Balachadran M.T."/>
            <person name="Sivarajan S.R."/>
            <person name="Patrignani A."/>
            <person name="Gruter S."/>
            <person name="Poveda L."/>
            <person name="Shimizu-Inatsugi R."/>
            <person name="Baeten J."/>
            <person name="Francoijs K.J."/>
            <person name="Nataraja K.N."/>
            <person name="Reddy Y.A.N."/>
            <person name="Phadnis S."/>
            <person name="Ravikumar R.L."/>
            <person name="Schlapbach R."/>
            <person name="Sreeman S.M."/>
            <person name="Shimizu K.K."/>
        </authorList>
    </citation>
    <scope>NUCLEOTIDE SEQUENCE</scope>
</reference>
<dbReference type="InterPro" id="IPR001810">
    <property type="entry name" value="F-box_dom"/>
</dbReference>
<accession>A0AAV5CCX4</accession>
<evidence type="ECO:0000313" key="3">
    <source>
        <dbReference type="EMBL" id="GJM96128.1"/>
    </source>
</evidence>
<dbReference type="AlphaFoldDB" id="A0AAV5CCX4"/>
<protein>
    <recommendedName>
        <fullName evidence="2">F-box domain-containing protein</fullName>
    </recommendedName>
</protein>
<evidence type="ECO:0000313" key="4">
    <source>
        <dbReference type="Proteomes" id="UP001054889"/>
    </source>
</evidence>
<sequence length="347" mass="39047">MDLQAEAARSTGLSVAVLPDDVLADVLRRLSPRWLAVSRCVCKAWCDVVDARRLLRAELLPLSPGGIFINFNNYDISVFLARPSTSAVRPSISGKREYLPDGIQSWPDVRDHCNGVLLVDGYGVAGDCREYVLNPATRWCSLLPPCPPPLVDMNTMYDKCLLYDPTISPHYQLHDSRPRHGKVLGPWILHDVNYYYEKMPKRDDDDVEALTDEERPESIQEASEGGMFAQNIGNEDSMYDSDDSTAGQESGFISAAQVDEKLAWSKKLNGKTLSGYLQILGFHPYKEIVFLSESITRGLAYHLKNSKVQILGNLYPARYDQVSSNEQLIWSSFIYTPCWQSDKDLTK</sequence>
<dbReference type="Gene3D" id="1.20.1280.50">
    <property type="match status" value="1"/>
</dbReference>
<dbReference type="PANTHER" id="PTHR34591:SF50">
    <property type="entry name" value="F-BOX DOMAIN-CONTAINING PROTEIN"/>
    <property type="match status" value="1"/>
</dbReference>
<organism evidence="3 4">
    <name type="scientific">Eleusine coracana subsp. coracana</name>
    <dbReference type="NCBI Taxonomy" id="191504"/>
    <lineage>
        <taxon>Eukaryota</taxon>
        <taxon>Viridiplantae</taxon>
        <taxon>Streptophyta</taxon>
        <taxon>Embryophyta</taxon>
        <taxon>Tracheophyta</taxon>
        <taxon>Spermatophyta</taxon>
        <taxon>Magnoliopsida</taxon>
        <taxon>Liliopsida</taxon>
        <taxon>Poales</taxon>
        <taxon>Poaceae</taxon>
        <taxon>PACMAD clade</taxon>
        <taxon>Chloridoideae</taxon>
        <taxon>Cynodonteae</taxon>
        <taxon>Eleusininae</taxon>
        <taxon>Eleusine</taxon>
    </lineage>
</organism>
<dbReference type="EMBL" id="BQKI01000006">
    <property type="protein sequence ID" value="GJM96128.1"/>
    <property type="molecule type" value="Genomic_DNA"/>
</dbReference>
<proteinExistence type="predicted"/>
<evidence type="ECO:0000259" key="2">
    <source>
        <dbReference type="PROSITE" id="PS50181"/>
    </source>
</evidence>
<feature type="domain" description="F-box" evidence="2">
    <location>
        <begin position="12"/>
        <end position="58"/>
    </location>
</feature>
<dbReference type="PROSITE" id="PS50181">
    <property type="entry name" value="FBOX"/>
    <property type="match status" value="1"/>
</dbReference>
<gene>
    <name evidence="3" type="primary">ga12940</name>
    <name evidence="3" type="ORF">PR202_ga12940</name>
</gene>
<name>A0AAV5CCX4_ELECO</name>
<dbReference type="InterPro" id="IPR036047">
    <property type="entry name" value="F-box-like_dom_sf"/>
</dbReference>
<dbReference type="Pfam" id="PF12937">
    <property type="entry name" value="F-box-like"/>
    <property type="match status" value="1"/>
</dbReference>